<dbReference type="SUPFAM" id="SSF55785">
    <property type="entry name" value="PYP-like sensor domain (PAS domain)"/>
    <property type="match status" value="2"/>
</dbReference>
<organism evidence="11 12">
    <name type="scientific">Pleurodeles waltl</name>
    <name type="common">Iberian ribbed newt</name>
    <dbReference type="NCBI Taxonomy" id="8319"/>
    <lineage>
        <taxon>Eukaryota</taxon>
        <taxon>Metazoa</taxon>
        <taxon>Chordata</taxon>
        <taxon>Craniata</taxon>
        <taxon>Vertebrata</taxon>
        <taxon>Euteleostomi</taxon>
        <taxon>Amphibia</taxon>
        <taxon>Batrachia</taxon>
        <taxon>Caudata</taxon>
        <taxon>Salamandroidea</taxon>
        <taxon>Salamandridae</taxon>
        <taxon>Pleurodelinae</taxon>
        <taxon>Pleurodeles</taxon>
    </lineage>
</organism>
<feature type="region of interest" description="Disordered" evidence="8">
    <location>
        <begin position="1"/>
        <end position="36"/>
    </location>
</feature>
<feature type="compositionally biased region" description="Polar residues" evidence="8">
    <location>
        <begin position="882"/>
        <end position="906"/>
    </location>
</feature>
<dbReference type="GO" id="GO:0046983">
    <property type="term" value="F:protein dimerization activity"/>
    <property type="evidence" value="ECO:0007669"/>
    <property type="project" value="InterPro"/>
</dbReference>
<protein>
    <recommendedName>
        <fullName evidence="13">Aryl hydrocarbon receptor</fullName>
    </recommendedName>
</protein>
<evidence type="ECO:0000256" key="1">
    <source>
        <dbReference type="ARBA" id="ARBA00004123"/>
    </source>
</evidence>
<dbReference type="Pfam" id="PF00010">
    <property type="entry name" value="HLH"/>
    <property type="match status" value="1"/>
</dbReference>
<proteinExistence type="predicted"/>
<dbReference type="GO" id="GO:0000976">
    <property type="term" value="F:transcription cis-regulatory region binding"/>
    <property type="evidence" value="ECO:0007669"/>
    <property type="project" value="TreeGrafter"/>
</dbReference>
<dbReference type="PROSITE" id="PS50112">
    <property type="entry name" value="PAS"/>
    <property type="match status" value="1"/>
</dbReference>
<dbReference type="InterPro" id="IPR000014">
    <property type="entry name" value="PAS"/>
</dbReference>
<keyword evidence="12" id="KW-1185">Reference proteome</keyword>
<evidence type="ECO:0000313" key="12">
    <source>
        <dbReference type="Proteomes" id="UP001066276"/>
    </source>
</evidence>
<dbReference type="SMART" id="SM00353">
    <property type="entry name" value="HLH"/>
    <property type="match status" value="1"/>
</dbReference>
<feature type="compositionally biased region" description="Polar residues" evidence="8">
    <location>
        <begin position="595"/>
        <end position="616"/>
    </location>
</feature>
<feature type="domain" description="BHLH" evidence="10">
    <location>
        <begin position="25"/>
        <end position="78"/>
    </location>
</feature>
<keyword evidence="5" id="KW-0010">Activator</keyword>
<feature type="compositionally biased region" description="Basic and acidic residues" evidence="8">
    <location>
        <begin position="909"/>
        <end position="928"/>
    </location>
</feature>
<dbReference type="CDD" id="cd19696">
    <property type="entry name" value="bHLH-PAS_AhR_like"/>
    <property type="match status" value="1"/>
</dbReference>
<evidence type="ECO:0000256" key="2">
    <source>
        <dbReference type="ARBA" id="ARBA00022737"/>
    </source>
</evidence>
<evidence type="ECO:0008006" key="13">
    <source>
        <dbReference type="Google" id="ProtNLM"/>
    </source>
</evidence>
<dbReference type="Pfam" id="PF08447">
    <property type="entry name" value="PAS_3"/>
    <property type="match status" value="1"/>
</dbReference>
<dbReference type="AlphaFoldDB" id="A0AAV7UFQ6"/>
<dbReference type="InterPro" id="IPR036638">
    <property type="entry name" value="HLH_DNA-bd_sf"/>
</dbReference>
<accession>A0AAV7UFQ6</accession>
<evidence type="ECO:0000256" key="3">
    <source>
        <dbReference type="ARBA" id="ARBA00023015"/>
    </source>
</evidence>
<feature type="region of interest" description="Disordered" evidence="8">
    <location>
        <begin position="578"/>
        <end position="658"/>
    </location>
</feature>
<sequence>MLPSGGIYAMKKRKKPVQKSPKPPPAEGIKSNPSKRHRDRLNQELNKLTSLLPFPEDVRARLDKLSILRLIVGYLKVKGFFLATMKKNTSWLGDVPGTFGGNGHSGLQINGESISEAELVLQALDGFIIAVTADGYIFYVSPTIQDYLGFHQSDVIYQSVYELIHTDDRAMFRCQLHWALNPPPYDNQESEQGSEAVPVNQNLHKSTNTYTPDQLPPENSSFMERNFVCRFRCLLDNSSGFLALTFQGRLKFLHGQNKRSEDGSVQPPQLAFFAIATPLQPPSILELRTKTFIFQTKHKLDFTPMACDSRGKVVLGYTEMELCMRGTGYQFIHAADMMYCADNHVRMIKTGESGMTVFRLLTKDAGWIWVQANARLVYKGGRPDCIIARQRALSNEEGEEHLRKRALQLPFSFTTGEAVLYQNNLPQFPNPVMPKTKFFKNRKATEMEQKSVDPSSILGAMMKQDESVYVSHPGTETRFPLPEIMNKYVEGWQINHNGVSVKQEGDPVMAILETLLEKSEVGEGPLQDLDVGDLDLEGWEESLLQVERDMDGLSNFSSQLSGEVASFLEDILFKQEKSKDTPFPGGASPAPICLQPTTPRQLHPKSPTSRQQNSESEGSHRLHQPLKHLPLNNALGLQDPFPPSLPLDAEDSSDKPRVPDQMKMNPAICSSHCPLPGDFSSPVGVFQLPEGLHPANFSRQSMELNCKNSSEKDETPVAPHYLQTPSTHVHTYCWPVATNTVPQTSSFMSSQNLMGVAPNHLDNKTKNIWKPLVTEHSVLETTEMGQSSQGVLAASNQWTAPLQRLPEGGSVEYSHTRDMQVLLKSGVEYSRGRGQSCFEGEGTDCSRGRVSMAYHPGQPNTISSLHDRHFHTQTSLAIGQAYQQQQMLSQRQPFSSSFSGTTFQRRTSAHQDSHVMPGGHEDESEYHSSSDLGGQVVESDSHARLGPSAPTDYMYPPCGYDMIAPPTLKASIPHHQRLKACCALSTSEDTYFFQNIPGDCPLSLSAVAQMDPGFSTSSFCQFESGCPSVSLTDGQQLFSYNIQLEQCQRTDENVAVGFTPAAPTQSHIFS</sequence>
<name>A0AAV7UFQ6_PLEWA</name>
<dbReference type="SMART" id="SM00086">
    <property type="entry name" value="PAC"/>
    <property type="match status" value="1"/>
</dbReference>
<dbReference type="FunFam" id="3.30.450.20:FF:000035">
    <property type="entry name" value="Aryl hydrocarbon receptor"/>
    <property type="match status" value="1"/>
</dbReference>
<evidence type="ECO:0000256" key="5">
    <source>
        <dbReference type="ARBA" id="ARBA00023159"/>
    </source>
</evidence>
<feature type="domain" description="PAS" evidence="9">
    <location>
        <begin position="113"/>
        <end position="183"/>
    </location>
</feature>
<dbReference type="InterPro" id="IPR001610">
    <property type="entry name" value="PAC"/>
</dbReference>
<keyword evidence="2" id="KW-0677">Repeat</keyword>
<dbReference type="PANTHER" id="PTHR10649">
    <property type="entry name" value="ARYL HYDROCARBON RECEPTOR"/>
    <property type="match status" value="1"/>
</dbReference>
<evidence type="ECO:0000313" key="11">
    <source>
        <dbReference type="EMBL" id="KAJ1187863.1"/>
    </source>
</evidence>
<comment type="subcellular location">
    <subcellularLocation>
        <location evidence="1">Nucleus</location>
    </subcellularLocation>
</comment>
<dbReference type="InterPro" id="IPR035965">
    <property type="entry name" value="PAS-like_dom_sf"/>
</dbReference>
<dbReference type="InterPro" id="IPR039091">
    <property type="entry name" value="AHR/AHRR"/>
</dbReference>
<keyword evidence="4" id="KW-0238">DNA-binding</keyword>
<evidence type="ECO:0000256" key="6">
    <source>
        <dbReference type="ARBA" id="ARBA00023163"/>
    </source>
</evidence>
<dbReference type="Gene3D" id="3.30.450.20">
    <property type="entry name" value="PAS domain"/>
    <property type="match status" value="2"/>
</dbReference>
<dbReference type="GO" id="GO:0005634">
    <property type="term" value="C:nucleus"/>
    <property type="evidence" value="ECO:0007669"/>
    <property type="project" value="UniProtKB-SubCell"/>
</dbReference>
<evidence type="ECO:0000256" key="7">
    <source>
        <dbReference type="ARBA" id="ARBA00023242"/>
    </source>
</evidence>
<evidence type="ECO:0000259" key="10">
    <source>
        <dbReference type="PROSITE" id="PS50888"/>
    </source>
</evidence>
<keyword evidence="6" id="KW-0804">Transcription</keyword>
<dbReference type="GO" id="GO:0034751">
    <property type="term" value="C:aryl hydrocarbon receptor complex"/>
    <property type="evidence" value="ECO:0007669"/>
    <property type="project" value="TreeGrafter"/>
</dbReference>
<evidence type="ECO:0000256" key="4">
    <source>
        <dbReference type="ARBA" id="ARBA00023125"/>
    </source>
</evidence>
<keyword evidence="7" id="KW-0539">Nucleus</keyword>
<dbReference type="GO" id="GO:0006805">
    <property type="term" value="P:xenobiotic metabolic process"/>
    <property type="evidence" value="ECO:0007669"/>
    <property type="project" value="InterPro"/>
</dbReference>
<dbReference type="Proteomes" id="UP001066276">
    <property type="component" value="Chromosome 3_1"/>
</dbReference>
<dbReference type="Pfam" id="PF00989">
    <property type="entry name" value="PAS"/>
    <property type="match status" value="1"/>
</dbReference>
<reference evidence="11" key="1">
    <citation type="journal article" date="2022" name="bioRxiv">
        <title>Sequencing and chromosome-scale assembly of the giantPleurodeles waltlgenome.</title>
        <authorList>
            <person name="Brown T."/>
            <person name="Elewa A."/>
            <person name="Iarovenko S."/>
            <person name="Subramanian E."/>
            <person name="Araus A.J."/>
            <person name="Petzold A."/>
            <person name="Susuki M."/>
            <person name="Suzuki K.-i.T."/>
            <person name="Hayashi T."/>
            <person name="Toyoda A."/>
            <person name="Oliveira C."/>
            <person name="Osipova E."/>
            <person name="Leigh N.D."/>
            <person name="Simon A."/>
            <person name="Yun M.H."/>
        </authorList>
    </citation>
    <scope>NUCLEOTIDE SEQUENCE</scope>
    <source>
        <strain evidence="11">20211129_DDA</strain>
        <tissue evidence="11">Liver</tissue>
    </source>
</reference>
<dbReference type="PANTHER" id="PTHR10649:SF17">
    <property type="entry name" value="ARYL HYDROCARBON RECEPTOR 2"/>
    <property type="match status" value="1"/>
</dbReference>
<dbReference type="InterPro" id="IPR011598">
    <property type="entry name" value="bHLH_dom"/>
</dbReference>
<dbReference type="Gene3D" id="4.10.280.10">
    <property type="entry name" value="Helix-loop-helix DNA-binding domain"/>
    <property type="match status" value="1"/>
</dbReference>
<feature type="region of interest" description="Disordered" evidence="8">
    <location>
        <begin position="882"/>
        <end position="934"/>
    </location>
</feature>
<evidence type="ECO:0000259" key="9">
    <source>
        <dbReference type="PROSITE" id="PS50112"/>
    </source>
</evidence>
<dbReference type="CDD" id="cd00130">
    <property type="entry name" value="PAS"/>
    <property type="match status" value="2"/>
</dbReference>
<dbReference type="GO" id="GO:0004879">
    <property type="term" value="F:nuclear receptor activity"/>
    <property type="evidence" value="ECO:0007669"/>
    <property type="project" value="TreeGrafter"/>
</dbReference>
<keyword evidence="3" id="KW-0805">Transcription regulation</keyword>
<dbReference type="InterPro" id="IPR013655">
    <property type="entry name" value="PAS_fold_3"/>
</dbReference>
<dbReference type="PROSITE" id="PS50888">
    <property type="entry name" value="BHLH"/>
    <property type="match status" value="1"/>
</dbReference>
<comment type="caution">
    <text evidence="11">The sequence shown here is derived from an EMBL/GenBank/DDBJ whole genome shotgun (WGS) entry which is preliminary data.</text>
</comment>
<dbReference type="InterPro" id="IPR013767">
    <property type="entry name" value="PAS_fold"/>
</dbReference>
<dbReference type="SUPFAM" id="SSF47459">
    <property type="entry name" value="HLH, helix-loop-helix DNA-binding domain"/>
    <property type="match status" value="1"/>
</dbReference>
<gene>
    <name evidence="11" type="ORF">NDU88_004631</name>
</gene>
<dbReference type="EMBL" id="JANPWB010000005">
    <property type="protein sequence ID" value="KAJ1187863.1"/>
    <property type="molecule type" value="Genomic_DNA"/>
</dbReference>
<dbReference type="FunFam" id="3.30.450.20:FF:000019">
    <property type="entry name" value="Aryl hydrocarbon receptor 1"/>
    <property type="match status" value="1"/>
</dbReference>
<evidence type="ECO:0000256" key="8">
    <source>
        <dbReference type="SAM" id="MobiDB-lite"/>
    </source>
</evidence>
<dbReference type="SMART" id="SM00091">
    <property type="entry name" value="PAS"/>
    <property type="match status" value="2"/>
</dbReference>